<keyword evidence="3" id="KW-0411">Iron-sulfur</keyword>
<dbReference type="PANTHER" id="PTHR43312">
    <property type="entry name" value="D-THREO-ALDOSE 1-DEHYDROGENASE"/>
    <property type="match status" value="1"/>
</dbReference>
<feature type="domain" description="4Fe-4S ferredoxin-type" evidence="4">
    <location>
        <begin position="341"/>
        <end position="369"/>
    </location>
</feature>
<organism evidence="5 6">
    <name type="scientific">Thermophilibacter gallinarum</name>
    <dbReference type="NCBI Taxonomy" id="2779357"/>
    <lineage>
        <taxon>Bacteria</taxon>
        <taxon>Bacillati</taxon>
        <taxon>Actinomycetota</taxon>
        <taxon>Coriobacteriia</taxon>
        <taxon>Coriobacteriales</taxon>
        <taxon>Atopobiaceae</taxon>
        <taxon>Thermophilibacter</taxon>
    </lineage>
</organism>
<dbReference type="Gene3D" id="3.30.70.20">
    <property type="match status" value="1"/>
</dbReference>
<proteinExistence type="predicted"/>
<dbReference type="RefSeq" id="WP_193529599.1">
    <property type="nucleotide sequence ID" value="NZ_JADCJZ010000002.1"/>
</dbReference>
<sequence length="379" mass="42007">MLYRDFQGLRLSTLGFGAMRLPCVEGSDTEPDQAAVDEMVDYALAQGVNYFDTAWGYHGGRSEVVIGRSLARHPRDAYFLADKFPGYDLANMGKVEEIFEEQLRKTGAGHFDFYLFHNVCEKNVDEYLNPANGILDYLLGQRRAGRIRHLGFSAHGDLPCLTRFLDAYGEHMEFCQLQINYLDWEFQNARGKVELMRSRGIPVWVMEPVRGGKLTQLSEENAAILAEARPDESPAGWAFRFVQGIPEVVVTLSGMSNLEQLRQNVATFSEERPLGERDRAALGRVVGNMLGRHTVPCTACRYCTDHCPMGLDIPKLLELYNEAMVTGGDGGFIPSMYVSTLPKDKRPGACVGCGSCAAVCPQRIDIPGTLADFASRLAG</sequence>
<evidence type="ECO:0000259" key="4">
    <source>
        <dbReference type="PROSITE" id="PS51379"/>
    </source>
</evidence>
<comment type="caution">
    <text evidence="5">The sequence shown here is derived from an EMBL/GenBank/DDBJ whole genome shotgun (WGS) entry which is preliminary data.</text>
</comment>
<dbReference type="InterPro" id="IPR023210">
    <property type="entry name" value="NADP_OxRdtase_dom"/>
</dbReference>
<dbReference type="PANTHER" id="PTHR43312:SF2">
    <property type="entry name" value="OXIDOREDUCTASE"/>
    <property type="match status" value="1"/>
</dbReference>
<dbReference type="Pfam" id="PF00248">
    <property type="entry name" value="Aldo_ket_red"/>
    <property type="match status" value="1"/>
</dbReference>
<dbReference type="InterPro" id="IPR036812">
    <property type="entry name" value="NAD(P)_OxRdtase_dom_sf"/>
</dbReference>
<keyword evidence="1" id="KW-0479">Metal-binding</keyword>
<dbReference type="Gene3D" id="3.20.20.100">
    <property type="entry name" value="NADP-dependent oxidoreductase domain"/>
    <property type="match status" value="1"/>
</dbReference>
<dbReference type="InterPro" id="IPR053135">
    <property type="entry name" value="AKR2_Oxidoreductase"/>
</dbReference>
<accession>A0ABR9QSX7</accession>
<protein>
    <submittedName>
        <fullName evidence="5">Aldo/keto reductase</fullName>
    </submittedName>
</protein>
<evidence type="ECO:0000313" key="6">
    <source>
        <dbReference type="Proteomes" id="UP001194273"/>
    </source>
</evidence>
<evidence type="ECO:0000313" key="5">
    <source>
        <dbReference type="EMBL" id="MBE5024173.1"/>
    </source>
</evidence>
<evidence type="ECO:0000256" key="3">
    <source>
        <dbReference type="ARBA" id="ARBA00023014"/>
    </source>
</evidence>
<dbReference type="Proteomes" id="UP001194273">
    <property type="component" value="Unassembled WGS sequence"/>
</dbReference>
<keyword evidence="6" id="KW-1185">Reference proteome</keyword>
<dbReference type="PROSITE" id="PS51379">
    <property type="entry name" value="4FE4S_FER_2"/>
    <property type="match status" value="1"/>
</dbReference>
<dbReference type="InterPro" id="IPR017900">
    <property type="entry name" value="4Fe4S_Fe_S_CS"/>
</dbReference>
<gene>
    <name evidence="5" type="ORF">INF26_04820</name>
</gene>
<reference evidence="5 6" key="1">
    <citation type="submission" date="2020-10" db="EMBL/GenBank/DDBJ databases">
        <title>ChiBAC.</title>
        <authorList>
            <person name="Zenner C."/>
            <person name="Hitch T.C.A."/>
            <person name="Clavel T."/>
        </authorList>
    </citation>
    <scope>NUCLEOTIDE SEQUENCE [LARGE SCALE GENOMIC DNA]</scope>
    <source>
        <strain evidence="5 6">DSM 107455</strain>
    </source>
</reference>
<dbReference type="PROSITE" id="PS00198">
    <property type="entry name" value="4FE4S_FER_1"/>
    <property type="match status" value="1"/>
</dbReference>
<name>A0ABR9QSX7_9ACTN</name>
<dbReference type="SUPFAM" id="SSF46548">
    <property type="entry name" value="alpha-helical ferredoxin"/>
    <property type="match status" value="1"/>
</dbReference>
<dbReference type="InterPro" id="IPR017896">
    <property type="entry name" value="4Fe4S_Fe-S-bd"/>
</dbReference>
<dbReference type="Pfam" id="PF13187">
    <property type="entry name" value="Fer4_9"/>
    <property type="match status" value="1"/>
</dbReference>
<dbReference type="CDD" id="cd19096">
    <property type="entry name" value="AKR_Fe-S_oxidoreductase"/>
    <property type="match status" value="1"/>
</dbReference>
<evidence type="ECO:0000256" key="2">
    <source>
        <dbReference type="ARBA" id="ARBA00023004"/>
    </source>
</evidence>
<dbReference type="EMBL" id="JADCJZ010000002">
    <property type="protein sequence ID" value="MBE5024173.1"/>
    <property type="molecule type" value="Genomic_DNA"/>
</dbReference>
<keyword evidence="2" id="KW-0408">Iron</keyword>
<evidence type="ECO:0000256" key="1">
    <source>
        <dbReference type="ARBA" id="ARBA00022723"/>
    </source>
</evidence>
<dbReference type="SUPFAM" id="SSF51430">
    <property type="entry name" value="NAD(P)-linked oxidoreductase"/>
    <property type="match status" value="1"/>
</dbReference>